<dbReference type="Gene3D" id="6.10.140.2220">
    <property type="match status" value="1"/>
</dbReference>
<dbReference type="FunFam" id="3.90.70.10:FF:000012">
    <property type="entry name" value="ubiquitin carboxyl-terminal hydrolase 19 isoform X2"/>
    <property type="match status" value="1"/>
</dbReference>
<evidence type="ECO:0000256" key="7">
    <source>
        <dbReference type="ARBA" id="ARBA00022723"/>
    </source>
</evidence>
<evidence type="ECO:0000259" key="25">
    <source>
        <dbReference type="PROSITE" id="PS51203"/>
    </source>
</evidence>
<feature type="compositionally biased region" description="Low complexity" evidence="22">
    <location>
        <begin position="1273"/>
        <end position="1286"/>
    </location>
</feature>
<evidence type="ECO:0000256" key="10">
    <source>
        <dbReference type="ARBA" id="ARBA00022786"/>
    </source>
</evidence>
<reference evidence="26" key="1">
    <citation type="submission" date="2025-08" db="UniProtKB">
        <authorList>
            <consortium name="Ensembl"/>
        </authorList>
    </citation>
    <scope>IDENTIFICATION</scope>
</reference>
<dbReference type="FunFam" id="2.60.40.790:FF:000004">
    <property type="entry name" value="ubiquitin carboxyl-terminal hydrolase 19 isoform X9"/>
    <property type="match status" value="1"/>
</dbReference>
<keyword evidence="9 21" id="KW-0863">Zinc-finger</keyword>
<dbReference type="Ensembl" id="ENSACCT00020017961.1">
    <property type="protein sequence ID" value="ENSACCP00020017210.1"/>
    <property type="gene ID" value="ENSACCG00020011256.1"/>
</dbReference>
<feature type="domain" description="USP" evidence="23">
    <location>
        <begin position="499"/>
        <end position="1234"/>
    </location>
</feature>
<keyword evidence="10" id="KW-0833">Ubl conjugation pathway</keyword>
<evidence type="ECO:0000256" key="8">
    <source>
        <dbReference type="ARBA" id="ARBA00022737"/>
    </source>
</evidence>
<dbReference type="Proteomes" id="UP000472275">
    <property type="component" value="Chromosome 20"/>
</dbReference>
<feature type="compositionally biased region" description="Basic and acidic residues" evidence="22">
    <location>
        <begin position="419"/>
        <end position="436"/>
    </location>
</feature>
<evidence type="ECO:0000256" key="13">
    <source>
        <dbReference type="ARBA" id="ARBA00022824"/>
    </source>
</evidence>
<keyword evidence="6" id="KW-0812">Transmembrane</keyword>
<evidence type="ECO:0000259" key="23">
    <source>
        <dbReference type="PROSITE" id="PS50235"/>
    </source>
</evidence>
<evidence type="ECO:0000313" key="27">
    <source>
        <dbReference type="Proteomes" id="UP000472275"/>
    </source>
</evidence>
<keyword evidence="7" id="KW-0479">Metal-binding</keyword>
<dbReference type="FunFam" id="6.10.140.2220:FF:000004">
    <property type="entry name" value="ubiquitin carboxyl-terminal hydrolase 19 isoform X9"/>
    <property type="match status" value="1"/>
</dbReference>
<dbReference type="SUPFAM" id="SSF144232">
    <property type="entry name" value="HIT/MYND zinc finger-like"/>
    <property type="match status" value="1"/>
</dbReference>
<feature type="region of interest" description="Disordered" evidence="22">
    <location>
        <begin position="1"/>
        <end position="37"/>
    </location>
</feature>
<dbReference type="GO" id="GO:0008270">
    <property type="term" value="F:zinc ion binding"/>
    <property type="evidence" value="ECO:0007669"/>
    <property type="project" value="UniProtKB-KW"/>
</dbReference>
<evidence type="ECO:0000256" key="21">
    <source>
        <dbReference type="PROSITE-ProRule" id="PRU00134"/>
    </source>
</evidence>
<feature type="region of interest" description="Disordered" evidence="22">
    <location>
        <begin position="454"/>
        <end position="488"/>
    </location>
</feature>
<dbReference type="Pfam" id="PF04969">
    <property type="entry name" value="CS"/>
    <property type="match status" value="2"/>
</dbReference>
<dbReference type="PROSITE" id="PS51203">
    <property type="entry name" value="CS"/>
    <property type="match status" value="2"/>
</dbReference>
<keyword evidence="8" id="KW-0677">Repeat</keyword>
<evidence type="ECO:0000256" key="18">
    <source>
        <dbReference type="ARBA" id="ARBA00075186"/>
    </source>
</evidence>
<evidence type="ECO:0000256" key="3">
    <source>
        <dbReference type="ARBA" id="ARBA00012759"/>
    </source>
</evidence>
<dbReference type="PROSITE" id="PS01360">
    <property type="entry name" value="ZF_MYND_1"/>
    <property type="match status" value="1"/>
</dbReference>
<dbReference type="InterPro" id="IPR007052">
    <property type="entry name" value="CS_dom"/>
</dbReference>
<keyword evidence="13" id="KW-0256">Endoplasmic reticulum</keyword>
<evidence type="ECO:0000256" key="9">
    <source>
        <dbReference type="ARBA" id="ARBA00022771"/>
    </source>
</evidence>
<dbReference type="CDD" id="cd06466">
    <property type="entry name" value="p23_CS_SGT1_like"/>
    <property type="match status" value="1"/>
</dbReference>
<organism evidence="26 27">
    <name type="scientific">Aquila chrysaetos chrysaetos</name>
    <dbReference type="NCBI Taxonomy" id="223781"/>
    <lineage>
        <taxon>Eukaryota</taxon>
        <taxon>Metazoa</taxon>
        <taxon>Chordata</taxon>
        <taxon>Craniata</taxon>
        <taxon>Vertebrata</taxon>
        <taxon>Euteleostomi</taxon>
        <taxon>Archelosauria</taxon>
        <taxon>Archosauria</taxon>
        <taxon>Dinosauria</taxon>
        <taxon>Saurischia</taxon>
        <taxon>Theropoda</taxon>
        <taxon>Coelurosauria</taxon>
        <taxon>Aves</taxon>
        <taxon>Neognathae</taxon>
        <taxon>Neoaves</taxon>
        <taxon>Telluraves</taxon>
        <taxon>Accipitrimorphae</taxon>
        <taxon>Accipitriformes</taxon>
        <taxon>Accipitridae</taxon>
        <taxon>Accipitrinae</taxon>
        <taxon>Aquila</taxon>
    </lineage>
</organism>
<dbReference type="GO" id="GO:0031647">
    <property type="term" value="P:regulation of protein stability"/>
    <property type="evidence" value="ECO:0007669"/>
    <property type="project" value="UniProtKB-ARBA"/>
</dbReference>
<dbReference type="PROSITE" id="PS50865">
    <property type="entry name" value="ZF_MYND_2"/>
    <property type="match status" value="1"/>
</dbReference>
<evidence type="ECO:0000256" key="4">
    <source>
        <dbReference type="ARBA" id="ARBA00022553"/>
    </source>
</evidence>
<feature type="domain" description="CS" evidence="25">
    <location>
        <begin position="35"/>
        <end position="124"/>
    </location>
</feature>
<dbReference type="EC" id="3.4.19.12" evidence="3"/>
<evidence type="ECO:0000256" key="22">
    <source>
        <dbReference type="SAM" id="MobiDB-lite"/>
    </source>
</evidence>
<keyword evidence="16" id="KW-0472">Membrane</keyword>
<evidence type="ECO:0000256" key="1">
    <source>
        <dbReference type="ARBA" id="ARBA00000707"/>
    </source>
</evidence>
<feature type="domain" description="MYND-type" evidence="24">
    <location>
        <begin position="793"/>
        <end position="835"/>
    </location>
</feature>
<dbReference type="InterPro" id="IPR008978">
    <property type="entry name" value="HSP20-like_chaperone"/>
</dbReference>
<dbReference type="InterPro" id="IPR028889">
    <property type="entry name" value="USP"/>
</dbReference>
<feature type="region of interest" description="Disordered" evidence="22">
    <location>
        <begin position="1238"/>
        <end position="1309"/>
    </location>
</feature>
<dbReference type="GO" id="GO:0016579">
    <property type="term" value="P:protein deubiquitination"/>
    <property type="evidence" value="ECO:0007669"/>
    <property type="project" value="InterPro"/>
</dbReference>
<dbReference type="FunFam" id="2.60.40.790:FF:000074">
    <property type="entry name" value="Ubiquitin-specific peptidase 19"/>
    <property type="match status" value="1"/>
</dbReference>
<dbReference type="SUPFAM" id="SSF54001">
    <property type="entry name" value="Cysteine proteinases"/>
    <property type="match status" value="1"/>
</dbReference>
<dbReference type="CDD" id="cd02674">
    <property type="entry name" value="Peptidase_C19R"/>
    <property type="match status" value="1"/>
</dbReference>
<evidence type="ECO:0000256" key="20">
    <source>
        <dbReference type="ARBA" id="ARBA00081973"/>
    </source>
</evidence>
<dbReference type="GO" id="GO:0036503">
    <property type="term" value="P:ERAD pathway"/>
    <property type="evidence" value="ECO:0007669"/>
    <property type="project" value="TreeGrafter"/>
</dbReference>
<accession>A0A663EXT0</accession>
<dbReference type="InterPro" id="IPR038765">
    <property type="entry name" value="Papain-like_cys_pep_sf"/>
</dbReference>
<feature type="region of interest" description="Disordered" evidence="22">
    <location>
        <begin position="134"/>
        <end position="201"/>
    </location>
</feature>
<dbReference type="PROSITE" id="PS50235">
    <property type="entry name" value="USP_3"/>
    <property type="match status" value="1"/>
</dbReference>
<dbReference type="Pfam" id="PF00443">
    <property type="entry name" value="UCH"/>
    <property type="match status" value="1"/>
</dbReference>
<evidence type="ECO:0000256" key="19">
    <source>
        <dbReference type="ARBA" id="ARBA00078778"/>
    </source>
</evidence>
<dbReference type="SUPFAM" id="SSF49764">
    <property type="entry name" value="HSP20-like chaperones"/>
    <property type="match status" value="2"/>
</dbReference>
<evidence type="ECO:0000313" key="26">
    <source>
        <dbReference type="Ensembl" id="ENSACCP00020017210.1"/>
    </source>
</evidence>
<dbReference type="Gene3D" id="3.90.70.10">
    <property type="entry name" value="Cysteine proteinases"/>
    <property type="match status" value="2"/>
</dbReference>
<dbReference type="PANTHER" id="PTHR21646">
    <property type="entry name" value="UBIQUITIN CARBOXYL-TERMINAL HYDROLASE"/>
    <property type="match status" value="1"/>
</dbReference>
<dbReference type="FunFam" id="3.90.70.10:FF:000020">
    <property type="entry name" value="ubiquitin carboxyl-terminal hydrolase 19 isoform X4"/>
    <property type="match status" value="1"/>
</dbReference>
<evidence type="ECO:0000256" key="5">
    <source>
        <dbReference type="ARBA" id="ARBA00022670"/>
    </source>
</evidence>
<evidence type="ECO:0000256" key="12">
    <source>
        <dbReference type="ARBA" id="ARBA00022807"/>
    </source>
</evidence>
<comment type="catalytic activity">
    <reaction evidence="1">
        <text>Thiol-dependent hydrolysis of ester, thioester, amide, peptide and isopeptide bonds formed by the C-terminal Gly of ubiquitin (a 76-residue protein attached to proteins as an intracellular targeting signal).</text>
        <dbReference type="EC" id="3.4.19.12"/>
    </reaction>
</comment>
<dbReference type="PROSITE" id="PS00972">
    <property type="entry name" value="USP_1"/>
    <property type="match status" value="1"/>
</dbReference>
<sequence length="1309" mass="145659">MSSSTNAPGQRRVSRGLDDATNKKKQKDRANQESKEELLLDWKQNADEIIVKLNLGSGALKVEDVDAAFTDTDCVVKLPDGRQWSCQFYEEIESSCSKVQCKKGNFLQLVLQKKIPLHTWSSLLKRRKDGSKELAKGTTCWENGKEKAASAELAPEEPRAEGAEPSRSRREPSNPKRAPGRSEALGGKSPASPGTQSGPSAKRAVYLKVAPTEEEPNARVTGSMPPLAATTEVFPHRVATCVEKRVLQPGSPAEALRGRDCTPVLGESSKTVPAATPPPEPEPFVSLTFVKNDSYEKGNDLVVVHVYVKEIHKETSKVLFREQDFTLVFQTSDTNFLRLHPGCGPHTVFRWQVKLRNLIEPDQCTYNFTMSRIDVCLKKRQSQRWGGAGSAVGGAKVAMPTGPTPLDKNPPGSNQHPLSSKEEARASDKEKPRVEDGGLDGVAARTAPEHVAVKQEPHIPSPKPTCMVPPMTHSPVSTESVEDDEDEDEKKKVCLPGFTGLVNLGNTCFMNSVIQSLSNTRELRDYFHDRSFESEINYNNPLGTGGRLAIGFAMLLRALWKGTHHAFQPSKLKAIVASKASQFTGYAQHDAQEFMAFLLDGLHEDLNRIQNKPYTETVDSDGRPDEVVAEEAWQRHKMRNDSFIVDLFQGQYKSKLVCPVCSKVSITFDPFLYLPVPLPQKQKVLTVYYFAKEPHKKPIKFLVSISKENSSAMEVLDSVAHSVRVKPENLRLAEVIKNRFHRMFLPSNSLDTVSPTDLLLCFEVLSPELAKERVVELQVQQRPQVPSGPVAKCAACQKKQLPEDEKLRRCTRCYRVGYCNVACQKTHWPDHKALCRPENIGFPFLISVPESRLTYARLAQLLEGYARYSVSVFQPPFQLGRMSPDQGLQPLLPDKLDPLAKSSCAAATSAPELGDVDRATSLLQEPPLSPAVPELHLELGDTGTVRSKVLAARSSLLSLDSGFSEHMESQGDSCCEKEPSYERALKPEAAIPGYQHTPDSLSARATQFYINKIDAANREHKLEDKGDTPLELTDDCSLALVWKNNERLKEFVLVESKELECVEDPGSASEAARAGHFTLEQCLNLFTKPEVLAPEEAWYCPKCKQHREASKQLMLWRLPNVLIIQLKRFSFRSFIWRDKINDMVDFPVRSLDLSKFCIGRKGEQQLPMYDLYAVINHYGGMIGGHYTAYARLPNDKNSQRSDVGWRLFDDSTVTTVDESQVVTRYAYVLFYRRRNSPVERPLPGHPPDHRTERTPSAEAAASQGLPPVPFGSGLAPEGAPALAAEGLPERFTSPTERPAPSYSSMEEVD</sequence>
<keyword evidence="27" id="KW-1185">Reference proteome</keyword>
<feature type="compositionally biased region" description="Basic and acidic residues" evidence="22">
    <location>
        <begin position="1246"/>
        <end position="1255"/>
    </location>
</feature>
<dbReference type="Pfam" id="PF16602">
    <property type="entry name" value="USP19_linker"/>
    <property type="match status" value="1"/>
</dbReference>
<keyword evidence="11" id="KW-0378">Hydrolase</keyword>
<evidence type="ECO:0000256" key="11">
    <source>
        <dbReference type="ARBA" id="ARBA00022801"/>
    </source>
</evidence>
<dbReference type="InterPro" id="IPR002893">
    <property type="entry name" value="Znf_MYND"/>
</dbReference>
<evidence type="ECO:0000256" key="17">
    <source>
        <dbReference type="ARBA" id="ARBA00071653"/>
    </source>
</evidence>
<proteinExistence type="predicted"/>
<feature type="domain" description="CS" evidence="25">
    <location>
        <begin position="287"/>
        <end position="389"/>
    </location>
</feature>
<protein>
    <recommendedName>
        <fullName evidence="17">Ubiquitin carboxyl-terminal hydrolase 19</fullName>
        <ecNumber evidence="3">3.4.19.12</ecNumber>
    </recommendedName>
    <alternativeName>
        <fullName evidence="20">Deubiquitinating enzyme 19</fullName>
    </alternativeName>
    <alternativeName>
        <fullName evidence="18">Ubiquitin thioesterase 19</fullName>
    </alternativeName>
    <alternativeName>
        <fullName evidence="19">Ubiquitin-specific-processing protease 19</fullName>
    </alternativeName>
</protein>
<comment type="subcellular location">
    <subcellularLocation>
        <location evidence="2">Endoplasmic reticulum membrane</location>
        <topology evidence="2">Single-pass membrane protein</topology>
    </subcellularLocation>
</comment>
<name>A0A663EXT0_AQUCH</name>
<keyword evidence="15" id="KW-1133">Transmembrane helix</keyword>
<dbReference type="Pfam" id="PF01753">
    <property type="entry name" value="zf-MYND"/>
    <property type="match status" value="1"/>
</dbReference>
<evidence type="ECO:0000256" key="14">
    <source>
        <dbReference type="ARBA" id="ARBA00022833"/>
    </source>
</evidence>
<dbReference type="PROSITE" id="PS00973">
    <property type="entry name" value="USP_2"/>
    <property type="match status" value="1"/>
</dbReference>
<keyword evidence="12" id="KW-0788">Thiol protease</keyword>
<keyword evidence="14" id="KW-0862">Zinc</keyword>
<reference evidence="26" key="2">
    <citation type="submission" date="2025-09" db="UniProtKB">
        <authorList>
            <consortium name="Ensembl"/>
        </authorList>
    </citation>
    <scope>IDENTIFICATION</scope>
</reference>
<dbReference type="GeneTree" id="ENSGT00940000159085"/>
<feature type="compositionally biased region" description="Basic and acidic residues" evidence="22">
    <location>
        <begin position="156"/>
        <end position="174"/>
    </location>
</feature>
<dbReference type="GO" id="GO:0005789">
    <property type="term" value="C:endoplasmic reticulum membrane"/>
    <property type="evidence" value="ECO:0007669"/>
    <property type="project" value="UniProtKB-SubCell"/>
</dbReference>
<dbReference type="CDD" id="cd06463">
    <property type="entry name" value="p23_like"/>
    <property type="match status" value="1"/>
</dbReference>
<evidence type="ECO:0000256" key="15">
    <source>
        <dbReference type="ARBA" id="ARBA00022989"/>
    </source>
</evidence>
<dbReference type="InterPro" id="IPR018200">
    <property type="entry name" value="USP_CS"/>
</dbReference>
<evidence type="ECO:0000256" key="16">
    <source>
        <dbReference type="ARBA" id="ARBA00023136"/>
    </source>
</evidence>
<evidence type="ECO:0000259" key="24">
    <source>
        <dbReference type="PROSITE" id="PS50865"/>
    </source>
</evidence>
<evidence type="ECO:0000256" key="6">
    <source>
        <dbReference type="ARBA" id="ARBA00022692"/>
    </source>
</evidence>
<dbReference type="Gene3D" id="2.60.40.790">
    <property type="match status" value="2"/>
</dbReference>
<keyword evidence="5" id="KW-0645">Protease</keyword>
<dbReference type="InterPro" id="IPR050185">
    <property type="entry name" value="Ub_carboxyl-term_hydrolase"/>
</dbReference>
<keyword evidence="4" id="KW-0597">Phosphoprotein</keyword>
<dbReference type="PANTHER" id="PTHR21646:SF74">
    <property type="entry name" value="UBIQUITIN CARBOXYL-TERMINAL HYDROLASE 19"/>
    <property type="match status" value="1"/>
</dbReference>
<dbReference type="InterPro" id="IPR001394">
    <property type="entry name" value="Peptidase_C19_UCH"/>
</dbReference>
<evidence type="ECO:0000256" key="2">
    <source>
        <dbReference type="ARBA" id="ARBA00004389"/>
    </source>
</evidence>
<dbReference type="GO" id="GO:0004843">
    <property type="term" value="F:cysteine-type deubiquitinase activity"/>
    <property type="evidence" value="ECO:0007669"/>
    <property type="project" value="UniProtKB-EC"/>
</dbReference>
<feature type="region of interest" description="Disordered" evidence="22">
    <location>
        <begin position="385"/>
        <end position="440"/>
    </location>
</feature>
<feature type="compositionally biased region" description="Basic and acidic residues" evidence="22">
    <location>
        <begin position="15"/>
        <end position="37"/>
    </location>
</feature>